<dbReference type="InterPro" id="IPR037401">
    <property type="entry name" value="SnoaL-like"/>
</dbReference>
<proteinExistence type="predicted"/>
<feature type="domain" description="SnoaL-like" evidence="1">
    <location>
        <begin position="8"/>
        <end position="117"/>
    </location>
</feature>
<protein>
    <recommendedName>
        <fullName evidence="1">SnoaL-like domain-containing protein</fullName>
    </recommendedName>
</protein>
<comment type="caution">
    <text evidence="2">The sequence shown here is derived from an EMBL/GenBank/DDBJ whole genome shotgun (WGS) entry which is preliminary data.</text>
</comment>
<dbReference type="RefSeq" id="WP_120257045.1">
    <property type="nucleotide sequence ID" value="NZ_RAPY01000001.1"/>
</dbReference>
<dbReference type="Proteomes" id="UP000286246">
    <property type="component" value="Unassembled WGS sequence"/>
</dbReference>
<organism evidence="2 3">
    <name type="scientific">Sphingobacterium detergens</name>
    <dbReference type="NCBI Taxonomy" id="1145106"/>
    <lineage>
        <taxon>Bacteria</taxon>
        <taxon>Pseudomonadati</taxon>
        <taxon>Bacteroidota</taxon>
        <taxon>Sphingobacteriia</taxon>
        <taxon>Sphingobacteriales</taxon>
        <taxon>Sphingobacteriaceae</taxon>
        <taxon>Sphingobacterium</taxon>
    </lineage>
</organism>
<evidence type="ECO:0000313" key="2">
    <source>
        <dbReference type="EMBL" id="RKE55234.1"/>
    </source>
</evidence>
<dbReference type="InterPro" id="IPR032710">
    <property type="entry name" value="NTF2-like_dom_sf"/>
</dbReference>
<evidence type="ECO:0000313" key="3">
    <source>
        <dbReference type="Proteomes" id="UP000286246"/>
    </source>
</evidence>
<accession>A0A420BEU9</accession>
<keyword evidence="3" id="KW-1185">Reference proteome</keyword>
<evidence type="ECO:0000259" key="1">
    <source>
        <dbReference type="Pfam" id="PF12680"/>
    </source>
</evidence>
<reference evidence="2 3" key="1">
    <citation type="submission" date="2018-09" db="EMBL/GenBank/DDBJ databases">
        <title>Genomic Encyclopedia of Type Strains, Phase III (KMG-III): the genomes of soil and plant-associated and newly described type strains.</title>
        <authorList>
            <person name="Whitman W."/>
        </authorList>
    </citation>
    <scope>NUCLEOTIDE SEQUENCE [LARGE SCALE GENOMIC DNA]</scope>
    <source>
        <strain evidence="2 3">CECT 7938</strain>
    </source>
</reference>
<gene>
    <name evidence="2" type="ORF">DFQ12_0064</name>
</gene>
<dbReference type="AlphaFoldDB" id="A0A420BEU9"/>
<dbReference type="OrthoDB" id="6657864at2"/>
<dbReference type="SUPFAM" id="SSF54427">
    <property type="entry name" value="NTF2-like"/>
    <property type="match status" value="1"/>
</dbReference>
<dbReference type="Pfam" id="PF12680">
    <property type="entry name" value="SnoaL_2"/>
    <property type="match status" value="1"/>
</dbReference>
<dbReference type="EMBL" id="RAPY01000001">
    <property type="protein sequence ID" value="RKE55234.1"/>
    <property type="molecule type" value="Genomic_DNA"/>
</dbReference>
<dbReference type="Gene3D" id="3.10.450.50">
    <property type="match status" value="1"/>
</dbReference>
<name>A0A420BEU9_SPHD1</name>
<sequence length="131" mass="14972">MENINAFVDTFLASLQRRELKNLVDLFAEEFYLEIPGNTAKIKWLGSRSSKPEVEQLFKLLWSAVEPVTAAIQTVLTNEEQAIIKGNFTSKMLETGRLVSSVFFIHLRIHNHKIIEYTLLEDSYAVSEALL</sequence>